<reference evidence="2 3" key="1">
    <citation type="submission" date="2019-09" db="EMBL/GenBank/DDBJ databases">
        <title>The hologenome of the rock-dwelling lichen Lasallia pustulata.</title>
        <authorList>
            <person name="Greshake Tzovaras B."/>
            <person name="Segers F."/>
            <person name="Bicker A."/>
            <person name="Dal Grande F."/>
            <person name="Otte J."/>
            <person name="Hankeln T."/>
            <person name="Schmitt I."/>
            <person name="Ebersberger I."/>
        </authorList>
    </citation>
    <scope>NUCLEOTIDE SEQUENCE [LARGE SCALE GENOMIC DNA]</scope>
    <source>
        <strain evidence="2">A1-1</strain>
    </source>
</reference>
<dbReference type="Proteomes" id="UP000324767">
    <property type="component" value="Unassembled WGS sequence"/>
</dbReference>
<dbReference type="EMBL" id="VXIT01000020">
    <property type="protein sequence ID" value="KAA6407026.1"/>
    <property type="molecule type" value="Genomic_DNA"/>
</dbReference>
<gene>
    <name evidence="2" type="ORF">FRX48_09092</name>
</gene>
<dbReference type="SUPFAM" id="SSF53756">
    <property type="entry name" value="UDP-Glycosyltransferase/glycogen phosphorylase"/>
    <property type="match status" value="1"/>
</dbReference>
<dbReference type="Pfam" id="PF13579">
    <property type="entry name" value="Glyco_trans_4_4"/>
    <property type="match status" value="1"/>
</dbReference>
<protein>
    <recommendedName>
        <fullName evidence="1">Glycosyltransferase subfamily 4-like N-terminal domain-containing protein</fullName>
    </recommendedName>
</protein>
<dbReference type="AlphaFoldDB" id="A0A5M8PDG5"/>
<accession>A0A5M8PDG5</accession>
<organism evidence="2 3">
    <name type="scientific">Lasallia pustulata</name>
    <dbReference type="NCBI Taxonomy" id="136370"/>
    <lineage>
        <taxon>Eukaryota</taxon>
        <taxon>Fungi</taxon>
        <taxon>Dikarya</taxon>
        <taxon>Ascomycota</taxon>
        <taxon>Pezizomycotina</taxon>
        <taxon>Lecanoromycetes</taxon>
        <taxon>OSLEUM clade</taxon>
        <taxon>Umbilicariomycetidae</taxon>
        <taxon>Umbilicariales</taxon>
        <taxon>Umbilicariaceae</taxon>
        <taxon>Lasallia</taxon>
    </lineage>
</organism>
<evidence type="ECO:0000313" key="3">
    <source>
        <dbReference type="Proteomes" id="UP000324767"/>
    </source>
</evidence>
<dbReference type="InterPro" id="IPR028098">
    <property type="entry name" value="Glyco_trans_4-like_N"/>
</dbReference>
<sequence length="185" mass="20104">MHIAFISYEYPPDTAAGGIATYVKQAVSMLASRGHDVEVFTAGRGRGGTEREDGVLDFAARIAPVFAARHAEAAFDVLEGPEYRAEARNAVRLVPDIALVPGPADAVGGKVLLRRERPFYDYRPAQDPERAHCLDADEIAAPSRAIGEKVRQVWGLDPEKLAYYPLAYVPDEALLRVPLGTETTA</sequence>
<name>A0A5M8PDG5_9LECA</name>
<proteinExistence type="predicted"/>
<evidence type="ECO:0000259" key="1">
    <source>
        <dbReference type="Pfam" id="PF13579"/>
    </source>
</evidence>
<comment type="caution">
    <text evidence="2">The sequence shown here is derived from an EMBL/GenBank/DDBJ whole genome shotgun (WGS) entry which is preliminary data.</text>
</comment>
<feature type="domain" description="Glycosyltransferase subfamily 4-like N-terminal" evidence="1">
    <location>
        <begin position="17"/>
        <end position="166"/>
    </location>
</feature>
<dbReference type="Gene3D" id="3.40.50.2000">
    <property type="entry name" value="Glycogen Phosphorylase B"/>
    <property type="match status" value="1"/>
</dbReference>
<evidence type="ECO:0000313" key="2">
    <source>
        <dbReference type="EMBL" id="KAA6407026.1"/>
    </source>
</evidence>